<dbReference type="InParanoid" id="A0A0G4EPR0"/>
<dbReference type="InterPro" id="IPR029058">
    <property type="entry name" value="AB_hydrolase_fold"/>
</dbReference>
<gene>
    <name evidence="8" type="ORF">Vbra_7989</name>
</gene>
<comment type="subcellular location">
    <subcellularLocation>
        <location evidence="1">Cytoplasm</location>
        <location evidence="1">Cytosol</location>
    </subcellularLocation>
</comment>
<keyword evidence="4" id="KW-0963">Cytoplasm</keyword>
<evidence type="ECO:0000256" key="6">
    <source>
        <dbReference type="SAM" id="MobiDB-lite"/>
    </source>
</evidence>
<dbReference type="GO" id="GO:0005829">
    <property type="term" value="C:cytosol"/>
    <property type="evidence" value="ECO:0007669"/>
    <property type="project" value="UniProtKB-SubCell"/>
</dbReference>
<evidence type="ECO:0000313" key="8">
    <source>
        <dbReference type="EMBL" id="CEL99425.1"/>
    </source>
</evidence>
<dbReference type="InterPro" id="IPR002925">
    <property type="entry name" value="Dienelactn_hydro"/>
</dbReference>
<evidence type="ECO:0000259" key="7">
    <source>
        <dbReference type="Pfam" id="PF01738"/>
    </source>
</evidence>
<protein>
    <recommendedName>
        <fullName evidence="3">Carboxymethylenebutenolidase homolog</fullName>
    </recommendedName>
</protein>
<keyword evidence="9" id="KW-1185">Reference proteome</keyword>
<feature type="region of interest" description="Disordered" evidence="6">
    <location>
        <begin position="107"/>
        <end position="132"/>
    </location>
</feature>
<evidence type="ECO:0000256" key="4">
    <source>
        <dbReference type="ARBA" id="ARBA00022490"/>
    </source>
</evidence>
<dbReference type="VEuPathDB" id="CryptoDB:Vbra_7989"/>
<dbReference type="InterPro" id="IPR042946">
    <property type="entry name" value="CMBL"/>
</dbReference>
<dbReference type="EMBL" id="CDMY01000280">
    <property type="protein sequence ID" value="CEL99425.1"/>
    <property type="molecule type" value="Genomic_DNA"/>
</dbReference>
<dbReference type="Gene3D" id="3.40.50.1820">
    <property type="entry name" value="alpha/beta hydrolase"/>
    <property type="match status" value="1"/>
</dbReference>
<dbReference type="PANTHER" id="PTHR46812:SF1">
    <property type="entry name" value="CARBOXYMETHYLENEBUTENOLIDASE HOMOLOG"/>
    <property type="match status" value="1"/>
</dbReference>
<evidence type="ECO:0000313" key="9">
    <source>
        <dbReference type="Proteomes" id="UP000041254"/>
    </source>
</evidence>
<dbReference type="Proteomes" id="UP000041254">
    <property type="component" value="Unassembled WGS sequence"/>
</dbReference>
<evidence type="ECO:0000256" key="2">
    <source>
        <dbReference type="ARBA" id="ARBA00008456"/>
    </source>
</evidence>
<evidence type="ECO:0000256" key="5">
    <source>
        <dbReference type="ARBA" id="ARBA00022801"/>
    </source>
</evidence>
<sequence length="656" mass="74329">MERYREKLYLSEVVQRLDDDQLATEIAKRDLPDPEERGERIEAIVDDMIDEVESGRLKQEYERRKRIKEIKRFRFRPPPDVNLTKQYFDYWSKEKYQTVGSYYSDYDWDEDGDGTPPQPDPSTRTGKRPMFKIQDNMRRQYFDAIVPDAPEGEEAPVPSEPPEVTAARERKRLKSHVKGGVSVSLDSESTDEASPTASSTLSAREGQKVPMYMVRPVRERETLEARVANLGMRDPRRAVLMLTDVFGYRDRFMRRVADRLADTLSLPVFVPDLFLGQPWSADRPPAEYEAWRSQHDPDRVDDTIGASLRFLKESYKMDVIAVVGFCYGGGRALETGVRYGGMEEAEGAAVCRNRVDKSVRCVVAFYPTRYDVEAIGRQMRVPTCCVYAANDTLPGARKADAERLYEAFRANEDLFDFMVQIFDNTTHGFVHQSARDWTNDLQEEDQKAEKAYLISTSFLEFWLPVREYREDTDHPIMSPSDALSEELERFVRSEMTDEDQEVLGKAIPVVPVPGADLQMTDPVRDSDNDGKDDSTAAQDQPLMDIHHDHYGRVSAPDGTGSREDPLRELFPGEVVAPHRFKPPKLDEVTKKRMTQQPTVALAGGAGAGGPAGHTQPPAAPLDDIFAPLPDVMNDVDGVERQYQLPAKQGPSDDEPL</sequence>
<evidence type="ECO:0000256" key="3">
    <source>
        <dbReference type="ARBA" id="ARBA00014180"/>
    </source>
</evidence>
<keyword evidence="5" id="KW-0378">Hydrolase</keyword>
<dbReference type="Pfam" id="PF01738">
    <property type="entry name" value="DLH"/>
    <property type="match status" value="1"/>
</dbReference>
<name>A0A0G4EPR0_VITBC</name>
<reference evidence="8 9" key="1">
    <citation type="submission" date="2014-11" db="EMBL/GenBank/DDBJ databases">
        <authorList>
            <person name="Zhu J."/>
            <person name="Qi W."/>
            <person name="Song R."/>
        </authorList>
    </citation>
    <scope>NUCLEOTIDE SEQUENCE [LARGE SCALE GENOMIC DNA]</scope>
</reference>
<accession>A0A0G4EPR0</accession>
<feature type="compositionally biased region" description="Polar residues" evidence="6">
    <location>
        <begin position="184"/>
        <end position="202"/>
    </location>
</feature>
<dbReference type="STRING" id="1169540.A0A0G4EPR0"/>
<dbReference type="SUPFAM" id="SSF53474">
    <property type="entry name" value="alpha/beta-Hydrolases"/>
    <property type="match status" value="1"/>
</dbReference>
<evidence type="ECO:0000256" key="1">
    <source>
        <dbReference type="ARBA" id="ARBA00004514"/>
    </source>
</evidence>
<dbReference type="AlphaFoldDB" id="A0A0G4EPR0"/>
<feature type="compositionally biased region" description="Basic and acidic residues" evidence="6">
    <location>
        <begin position="522"/>
        <end position="534"/>
    </location>
</feature>
<proteinExistence type="inferred from homology"/>
<feature type="region of interest" description="Disordered" evidence="6">
    <location>
        <begin position="513"/>
        <end position="540"/>
    </location>
</feature>
<dbReference type="GO" id="GO:0016787">
    <property type="term" value="F:hydrolase activity"/>
    <property type="evidence" value="ECO:0007669"/>
    <property type="project" value="UniProtKB-KW"/>
</dbReference>
<organism evidence="8 9">
    <name type="scientific">Vitrella brassicaformis (strain CCMP3155)</name>
    <dbReference type="NCBI Taxonomy" id="1169540"/>
    <lineage>
        <taxon>Eukaryota</taxon>
        <taxon>Sar</taxon>
        <taxon>Alveolata</taxon>
        <taxon>Colpodellida</taxon>
        <taxon>Vitrellaceae</taxon>
        <taxon>Vitrella</taxon>
    </lineage>
</organism>
<comment type="similarity">
    <text evidence="2">Belongs to the dienelactone hydrolase family.</text>
</comment>
<dbReference type="OrthoDB" id="17560at2759"/>
<feature type="region of interest" description="Disordered" evidence="6">
    <location>
        <begin position="585"/>
        <end position="656"/>
    </location>
</feature>
<feature type="region of interest" description="Disordered" evidence="6">
    <location>
        <begin position="149"/>
        <end position="206"/>
    </location>
</feature>
<feature type="domain" description="Dienelactone hydrolase" evidence="7">
    <location>
        <begin position="235"/>
        <end position="459"/>
    </location>
</feature>
<dbReference type="PANTHER" id="PTHR46812">
    <property type="entry name" value="CARBOXYMETHYLENEBUTENOLIDASE HOMOLOG"/>
    <property type="match status" value="1"/>
</dbReference>